<dbReference type="AlphaFoldDB" id="A0A0A9HCY1"/>
<reference evidence="1" key="1">
    <citation type="submission" date="2014-09" db="EMBL/GenBank/DDBJ databases">
        <authorList>
            <person name="Magalhaes I.L.F."/>
            <person name="Oliveira U."/>
            <person name="Santos F.R."/>
            <person name="Vidigal T.H.D.A."/>
            <person name="Brescovit A.D."/>
            <person name="Santos A.J."/>
        </authorList>
    </citation>
    <scope>NUCLEOTIDE SEQUENCE</scope>
    <source>
        <tissue evidence="1">Shoot tissue taken approximately 20 cm above the soil surface</tissue>
    </source>
</reference>
<proteinExistence type="predicted"/>
<organism evidence="1">
    <name type="scientific">Arundo donax</name>
    <name type="common">Giant reed</name>
    <name type="synonym">Donax arundinaceus</name>
    <dbReference type="NCBI Taxonomy" id="35708"/>
    <lineage>
        <taxon>Eukaryota</taxon>
        <taxon>Viridiplantae</taxon>
        <taxon>Streptophyta</taxon>
        <taxon>Embryophyta</taxon>
        <taxon>Tracheophyta</taxon>
        <taxon>Spermatophyta</taxon>
        <taxon>Magnoliopsida</taxon>
        <taxon>Liliopsida</taxon>
        <taxon>Poales</taxon>
        <taxon>Poaceae</taxon>
        <taxon>PACMAD clade</taxon>
        <taxon>Arundinoideae</taxon>
        <taxon>Arundineae</taxon>
        <taxon>Arundo</taxon>
    </lineage>
</organism>
<dbReference type="EMBL" id="GBRH01165195">
    <property type="protein sequence ID" value="JAE32701.1"/>
    <property type="molecule type" value="Transcribed_RNA"/>
</dbReference>
<protein>
    <submittedName>
        <fullName evidence="1">Uncharacterized protein</fullName>
    </submittedName>
</protein>
<accession>A0A0A9HCY1</accession>
<sequence length="41" mass="4769">MLQVLTLESQRLTGFVFFKVYTVDMNSRCVSKKKINITSNK</sequence>
<name>A0A0A9HCY1_ARUDO</name>
<reference evidence="1" key="2">
    <citation type="journal article" date="2015" name="Data Brief">
        <title>Shoot transcriptome of the giant reed, Arundo donax.</title>
        <authorList>
            <person name="Barrero R.A."/>
            <person name="Guerrero F.D."/>
            <person name="Moolhuijzen P."/>
            <person name="Goolsby J.A."/>
            <person name="Tidwell J."/>
            <person name="Bellgard S.E."/>
            <person name="Bellgard M.I."/>
        </authorList>
    </citation>
    <scope>NUCLEOTIDE SEQUENCE</scope>
    <source>
        <tissue evidence="1">Shoot tissue taken approximately 20 cm above the soil surface</tissue>
    </source>
</reference>
<evidence type="ECO:0000313" key="1">
    <source>
        <dbReference type="EMBL" id="JAE32701.1"/>
    </source>
</evidence>